<dbReference type="Proteomes" id="UP000479000">
    <property type="component" value="Unassembled WGS sequence"/>
</dbReference>
<reference evidence="3 5" key="1">
    <citation type="submission" date="2020-02" db="EMBL/GenBank/DDBJ databases">
        <authorList>
            <person name="Ferguson B K."/>
        </authorList>
    </citation>
    <scope>NUCLEOTIDE SEQUENCE [LARGE SCALE GENOMIC DNA]</scope>
</reference>
<name>A0A6H5H0Q2_9HEMI</name>
<evidence type="ECO:0000313" key="3">
    <source>
        <dbReference type="EMBL" id="CAB0009071.1"/>
    </source>
</evidence>
<dbReference type="Gene3D" id="3.40.20.10">
    <property type="entry name" value="Severin"/>
    <property type="match status" value="3"/>
</dbReference>
<protein>
    <recommendedName>
        <fullName evidence="2">Gelsolin-like domain-containing protein</fullName>
    </recommendedName>
</protein>
<dbReference type="EMBL" id="CADCXU010034963">
    <property type="protein sequence ID" value="CAB0020100.1"/>
    <property type="molecule type" value="Genomic_DNA"/>
</dbReference>
<dbReference type="GO" id="GO:0051015">
    <property type="term" value="F:actin filament binding"/>
    <property type="evidence" value="ECO:0007669"/>
    <property type="project" value="InterPro"/>
</dbReference>
<dbReference type="SMART" id="SM00262">
    <property type="entry name" value="GEL"/>
    <property type="match status" value="1"/>
</dbReference>
<dbReference type="EMBL" id="CADCXU010021437">
    <property type="protein sequence ID" value="CAB0009071.1"/>
    <property type="molecule type" value="Genomic_DNA"/>
</dbReference>
<gene>
    <name evidence="3" type="ORF">NTEN_LOCUS14252</name>
    <name evidence="4" type="ORF">NTEN_LOCUS23708</name>
</gene>
<proteinExistence type="predicted"/>
<dbReference type="GO" id="GO:0005634">
    <property type="term" value="C:nucleus"/>
    <property type="evidence" value="ECO:0007669"/>
    <property type="project" value="TreeGrafter"/>
</dbReference>
<dbReference type="Pfam" id="PF00626">
    <property type="entry name" value="Gelsolin"/>
    <property type="match status" value="1"/>
</dbReference>
<dbReference type="GO" id="GO:0005546">
    <property type="term" value="F:phosphatidylinositol-4,5-bisphosphate binding"/>
    <property type="evidence" value="ECO:0007669"/>
    <property type="project" value="TreeGrafter"/>
</dbReference>
<dbReference type="SUPFAM" id="SSF55753">
    <property type="entry name" value="Actin depolymerizing proteins"/>
    <property type="match status" value="3"/>
</dbReference>
<organism evidence="3 5">
    <name type="scientific">Nesidiocoris tenuis</name>
    <dbReference type="NCBI Taxonomy" id="355587"/>
    <lineage>
        <taxon>Eukaryota</taxon>
        <taxon>Metazoa</taxon>
        <taxon>Ecdysozoa</taxon>
        <taxon>Arthropoda</taxon>
        <taxon>Hexapoda</taxon>
        <taxon>Insecta</taxon>
        <taxon>Pterygota</taxon>
        <taxon>Neoptera</taxon>
        <taxon>Paraneoptera</taxon>
        <taxon>Hemiptera</taxon>
        <taxon>Heteroptera</taxon>
        <taxon>Panheteroptera</taxon>
        <taxon>Cimicomorpha</taxon>
        <taxon>Miridae</taxon>
        <taxon>Dicyphina</taxon>
        <taxon>Nesidiocoris</taxon>
    </lineage>
</organism>
<dbReference type="PANTHER" id="PTHR11977">
    <property type="entry name" value="VILLIN"/>
    <property type="match status" value="1"/>
</dbReference>
<dbReference type="InterPro" id="IPR007122">
    <property type="entry name" value="Villin/Gelsolin"/>
</dbReference>
<dbReference type="GO" id="GO:0015629">
    <property type="term" value="C:actin cytoskeleton"/>
    <property type="evidence" value="ECO:0007669"/>
    <property type="project" value="TreeGrafter"/>
</dbReference>
<evidence type="ECO:0000313" key="5">
    <source>
        <dbReference type="Proteomes" id="UP000479000"/>
    </source>
</evidence>
<dbReference type="PANTHER" id="PTHR11977:SF51">
    <property type="entry name" value="PROTEIN FLIGHTLESS-1 HOMOLOG"/>
    <property type="match status" value="1"/>
</dbReference>
<dbReference type="AlphaFoldDB" id="A0A6H5H0Q2"/>
<keyword evidence="5" id="KW-1185">Reference proteome</keyword>
<dbReference type="FunFam" id="3.40.20.10:FF:000031">
    <property type="entry name" value="protein flightless-1 homolog isoform X1"/>
    <property type="match status" value="1"/>
</dbReference>
<keyword evidence="1" id="KW-0677">Repeat</keyword>
<dbReference type="GO" id="GO:0051014">
    <property type="term" value="P:actin filament severing"/>
    <property type="evidence" value="ECO:0007669"/>
    <property type="project" value="TreeGrafter"/>
</dbReference>
<dbReference type="GO" id="GO:0051016">
    <property type="term" value="P:barbed-end actin filament capping"/>
    <property type="evidence" value="ECO:0007669"/>
    <property type="project" value="TreeGrafter"/>
</dbReference>
<feature type="domain" description="Gelsolin-like" evidence="2">
    <location>
        <begin position="81"/>
        <end position="151"/>
    </location>
</feature>
<evidence type="ECO:0000259" key="2">
    <source>
        <dbReference type="Pfam" id="PF00626"/>
    </source>
</evidence>
<evidence type="ECO:0000313" key="4">
    <source>
        <dbReference type="EMBL" id="CAB0020100.1"/>
    </source>
</evidence>
<accession>A0A6H5H0Q2</accession>
<dbReference type="GO" id="GO:0030239">
    <property type="term" value="P:myofibril assembly"/>
    <property type="evidence" value="ECO:0007669"/>
    <property type="project" value="TreeGrafter"/>
</dbReference>
<dbReference type="GO" id="GO:0005737">
    <property type="term" value="C:cytoplasm"/>
    <property type="evidence" value="ECO:0007669"/>
    <property type="project" value="TreeGrafter"/>
</dbReference>
<sequence>MDKKACAAIHAVNLRNYLGAENRTIREEQGDESDEFLALFPGDITYIEGGRTQSGFYTVEDMTYVTRLYRIHGAGAGIHLEPVPVSYESLDPRYVFVLDAGLKIFIWWGPNAKNTFKSKARLMAEKINKNERKNKAELLNELLDAESPDFWKALGIESGEPPEEPLEADLAALFTPRQPSMSPAEAQQLMEEWNDDLDTMEAFVLEGKKFVRLPEEEIGHFYSGDCYVLLFRYWIPADTEEGEAEGEEHPQEEFQHVVYFWQGREAGNMGWLTFTFRLEILPPWRK</sequence>
<dbReference type="GO" id="GO:0008154">
    <property type="term" value="P:actin polymerization or depolymerization"/>
    <property type="evidence" value="ECO:0007669"/>
    <property type="project" value="TreeGrafter"/>
</dbReference>
<dbReference type="InterPro" id="IPR007123">
    <property type="entry name" value="Gelsolin-like_dom"/>
</dbReference>
<dbReference type="InterPro" id="IPR029006">
    <property type="entry name" value="ADF-H/Gelsolin-like_dom_sf"/>
</dbReference>
<evidence type="ECO:0000256" key="1">
    <source>
        <dbReference type="ARBA" id="ARBA00022737"/>
    </source>
</evidence>
<dbReference type="OrthoDB" id="20529at2759"/>